<evidence type="ECO:0000313" key="2">
    <source>
        <dbReference type="EMBL" id="MDG0817662.1"/>
    </source>
</evidence>
<reference evidence="2" key="1">
    <citation type="submission" date="2022-08" db="EMBL/GenBank/DDBJ databases">
        <title>Novel Bdellovibrio Species Isolated from Svalbard: Designation Bdellovibrio svalbardensis.</title>
        <authorList>
            <person name="Mitchell R.J."/>
            <person name="Choi S.Y."/>
        </authorList>
    </citation>
    <scope>NUCLEOTIDE SEQUENCE</scope>
    <source>
        <strain evidence="2">PAP01</strain>
    </source>
</reference>
<evidence type="ECO:0000256" key="1">
    <source>
        <dbReference type="SAM" id="SignalP"/>
    </source>
</evidence>
<feature type="signal peptide" evidence="1">
    <location>
        <begin position="1"/>
        <end position="20"/>
    </location>
</feature>
<protein>
    <submittedName>
        <fullName evidence="2">Uncharacterized protein</fullName>
    </submittedName>
</protein>
<dbReference type="Proteomes" id="UP001152321">
    <property type="component" value="Unassembled WGS sequence"/>
</dbReference>
<dbReference type="EMBL" id="JANRMI010000004">
    <property type="protein sequence ID" value="MDG0817662.1"/>
    <property type="molecule type" value="Genomic_DNA"/>
</dbReference>
<proteinExistence type="predicted"/>
<gene>
    <name evidence="2" type="ORF">NWE73_14875</name>
</gene>
<feature type="chain" id="PRO_5045604497" evidence="1">
    <location>
        <begin position="21"/>
        <end position="121"/>
    </location>
</feature>
<name>A0ABT6DLA9_9BACT</name>
<organism evidence="2 3">
    <name type="scientific">Bdellovibrio svalbardensis</name>
    <dbReference type="NCBI Taxonomy" id="2972972"/>
    <lineage>
        <taxon>Bacteria</taxon>
        <taxon>Pseudomonadati</taxon>
        <taxon>Bdellovibrionota</taxon>
        <taxon>Bdellovibrionia</taxon>
        <taxon>Bdellovibrionales</taxon>
        <taxon>Pseudobdellovibrionaceae</taxon>
        <taxon>Bdellovibrio</taxon>
    </lineage>
</organism>
<dbReference type="RefSeq" id="WP_277579134.1">
    <property type="nucleotide sequence ID" value="NZ_JANRMI010000004.1"/>
</dbReference>
<keyword evidence="1" id="KW-0732">Signal</keyword>
<evidence type="ECO:0000313" key="3">
    <source>
        <dbReference type="Proteomes" id="UP001152321"/>
    </source>
</evidence>
<keyword evidence="3" id="KW-1185">Reference proteome</keyword>
<comment type="caution">
    <text evidence="2">The sequence shown here is derived from an EMBL/GenBank/DDBJ whole genome shotgun (WGS) entry which is preliminary data.</text>
</comment>
<sequence length="121" mass="13533">MKFALSSALFISSLCFSVFAQAWWMGGDSIRVTCEADKEIFPEITSITVTGKIVTLELSQQTETHSMSMWQTGNSKAWGDKQINLFVALQRSSFGNYHAGTLTLLKANPVQDIPLWCYPVY</sequence>
<accession>A0ABT6DLA9</accession>